<dbReference type="Gene3D" id="1.10.260.50">
    <property type="match status" value="1"/>
</dbReference>
<dbReference type="Gene3D" id="3.40.640.10">
    <property type="entry name" value="Type I PLP-dependent aspartate aminotransferase-like (Major domain)"/>
    <property type="match status" value="1"/>
</dbReference>
<dbReference type="InterPro" id="IPR015424">
    <property type="entry name" value="PyrdxlP-dep_Trfase"/>
</dbReference>
<protein>
    <recommendedName>
        <fullName evidence="4">cysteine desulfurase</fullName>
        <ecNumber evidence="4">2.8.1.7</ecNumber>
    </recommendedName>
</protein>
<dbReference type="OrthoDB" id="9804366at2"/>
<evidence type="ECO:0000256" key="10">
    <source>
        <dbReference type="ARBA" id="ARBA00050776"/>
    </source>
</evidence>
<proteinExistence type="inferred from homology"/>
<keyword evidence="5 13" id="KW-0808">Transferase</keyword>
<comment type="caution">
    <text evidence="13">The sequence shown here is derived from an EMBL/GenBank/DDBJ whole genome shotgun (WGS) entry which is preliminary data.</text>
</comment>
<comment type="function">
    <text evidence="2">Catalyzes the removal of elemental sulfur atoms from cysteine to produce alanine. Seems to participate in the biosynthesis of the nitrogenase metalloclusters by providing the inorganic sulfur required for the Fe-S core formation.</text>
</comment>
<evidence type="ECO:0000256" key="2">
    <source>
        <dbReference type="ARBA" id="ARBA00003120"/>
    </source>
</evidence>
<evidence type="ECO:0000256" key="3">
    <source>
        <dbReference type="ARBA" id="ARBA00006490"/>
    </source>
</evidence>
<dbReference type="eggNOG" id="COG1104">
    <property type="taxonomic scope" value="Bacteria"/>
</dbReference>
<evidence type="ECO:0000256" key="8">
    <source>
        <dbReference type="ARBA" id="ARBA00023004"/>
    </source>
</evidence>
<dbReference type="InterPro" id="IPR015422">
    <property type="entry name" value="PyrdxlP-dep_Trfase_small"/>
</dbReference>
<dbReference type="Gene3D" id="3.90.1150.10">
    <property type="entry name" value="Aspartate Aminotransferase, domain 1"/>
    <property type="match status" value="1"/>
</dbReference>
<dbReference type="Pfam" id="PF00266">
    <property type="entry name" value="Aminotran_5"/>
    <property type="match status" value="1"/>
</dbReference>
<dbReference type="GO" id="GO:0051536">
    <property type="term" value="F:iron-sulfur cluster binding"/>
    <property type="evidence" value="ECO:0007669"/>
    <property type="project" value="UniProtKB-KW"/>
</dbReference>
<dbReference type="InterPro" id="IPR000192">
    <property type="entry name" value="Aminotrans_V_dom"/>
</dbReference>
<dbReference type="PIRSF" id="PIRSF005572">
    <property type="entry name" value="NifS"/>
    <property type="match status" value="1"/>
</dbReference>
<dbReference type="RefSeq" id="WP_035072853.1">
    <property type="nucleotide sequence ID" value="NZ_JMIH01000016.1"/>
</dbReference>
<evidence type="ECO:0000313" key="14">
    <source>
        <dbReference type="Proteomes" id="UP000027821"/>
    </source>
</evidence>
<reference evidence="13 14" key="1">
    <citation type="submission" date="2014-04" db="EMBL/GenBank/DDBJ databases">
        <title>Characterization and application of a salt tolerant electro-active bacterium.</title>
        <authorList>
            <person name="Yang L."/>
            <person name="Wei S."/>
            <person name="Tay Q.X.M."/>
        </authorList>
    </citation>
    <scope>NUCLEOTIDE SEQUENCE [LARGE SCALE GENOMIC DNA]</scope>
    <source>
        <strain evidence="13 14">LY1</strain>
    </source>
</reference>
<dbReference type="InterPro" id="IPR020578">
    <property type="entry name" value="Aminotrans_V_PyrdxlP_BS"/>
</dbReference>
<dbReference type="FunFam" id="3.40.640.10:FF:000084">
    <property type="entry name" value="IscS-like cysteine desulfurase"/>
    <property type="match status" value="1"/>
</dbReference>
<comment type="catalytic activity">
    <reaction evidence="10">
        <text>(sulfur carrier)-H + L-cysteine = (sulfur carrier)-SH + L-alanine</text>
        <dbReference type="Rhea" id="RHEA:43892"/>
        <dbReference type="Rhea" id="RHEA-COMP:14737"/>
        <dbReference type="Rhea" id="RHEA-COMP:14739"/>
        <dbReference type="ChEBI" id="CHEBI:29917"/>
        <dbReference type="ChEBI" id="CHEBI:35235"/>
        <dbReference type="ChEBI" id="CHEBI:57972"/>
        <dbReference type="ChEBI" id="CHEBI:64428"/>
        <dbReference type="EC" id="2.8.1.7"/>
    </reaction>
</comment>
<comment type="similarity">
    <text evidence="3">Belongs to the class-V pyridoxal-phosphate-dependent aminotransferase family. NifS/IscS subfamily.</text>
</comment>
<dbReference type="GO" id="GO:0031071">
    <property type="term" value="F:cysteine desulfurase activity"/>
    <property type="evidence" value="ECO:0007669"/>
    <property type="project" value="UniProtKB-EC"/>
</dbReference>
<dbReference type="STRING" id="1048983.EL17_07980"/>
<sequence>MNHLPIYLDYNATTPCDPIVVEAMLPYFTGRFGNAASRDHFYGWQADDAVEEAREHLAGLIGAKADEIIFTAGATESVNMALKGLVANNVDNHIITCLTEHTAVLDTCAYLESQGCRITYLEVDSEGQISLEALEAAIEIDTRCISLMWANNETGAIHPVKEIANITQRHGLTFFCDATQAVGKIPVNVKEAGIDMMAYSAHKMYGPKGIGALYICQNGQNAKIPPYLHGGRHEKGLRSGTLNVPGIVGFGEAARLCKTGLAAEASRLERLRDRLEQALLNIPGVQLNVRSQRLPQVSNIRFSNINAEHLLLSLSQQLAISRGSACSSNVQKPSHVLKAMGLSESQSFSAVRISIGRFTTADEVGKAINILAEAVKKTTPNKEH</sequence>
<evidence type="ECO:0000259" key="12">
    <source>
        <dbReference type="Pfam" id="PF00266"/>
    </source>
</evidence>
<keyword evidence="6" id="KW-0479">Metal-binding</keyword>
<evidence type="ECO:0000313" key="13">
    <source>
        <dbReference type="EMBL" id="KEO74074.1"/>
    </source>
</evidence>
<dbReference type="GO" id="GO:0046872">
    <property type="term" value="F:metal ion binding"/>
    <property type="evidence" value="ECO:0007669"/>
    <property type="project" value="UniProtKB-KW"/>
</dbReference>
<evidence type="ECO:0000256" key="9">
    <source>
        <dbReference type="ARBA" id="ARBA00023014"/>
    </source>
</evidence>
<dbReference type="InterPro" id="IPR016454">
    <property type="entry name" value="Cysteine_dSase"/>
</dbReference>
<dbReference type="InterPro" id="IPR015421">
    <property type="entry name" value="PyrdxlP-dep_Trfase_major"/>
</dbReference>
<dbReference type="AlphaFoldDB" id="A0A074KYQ5"/>
<feature type="domain" description="Aminotransferase class V" evidence="12">
    <location>
        <begin position="6"/>
        <end position="364"/>
    </location>
</feature>
<evidence type="ECO:0000256" key="4">
    <source>
        <dbReference type="ARBA" id="ARBA00012239"/>
    </source>
</evidence>
<dbReference type="PANTHER" id="PTHR11601:SF34">
    <property type="entry name" value="CYSTEINE DESULFURASE"/>
    <property type="match status" value="1"/>
</dbReference>
<dbReference type="SUPFAM" id="SSF53383">
    <property type="entry name" value="PLP-dependent transferases"/>
    <property type="match status" value="1"/>
</dbReference>
<organism evidence="13 14">
    <name type="scientific">Anditalea andensis</name>
    <dbReference type="NCBI Taxonomy" id="1048983"/>
    <lineage>
        <taxon>Bacteria</taxon>
        <taxon>Pseudomonadati</taxon>
        <taxon>Bacteroidota</taxon>
        <taxon>Cytophagia</taxon>
        <taxon>Cytophagales</taxon>
        <taxon>Cytophagaceae</taxon>
        <taxon>Anditalea</taxon>
    </lineage>
</organism>
<keyword evidence="7" id="KW-0663">Pyridoxal phosphate</keyword>
<evidence type="ECO:0000256" key="7">
    <source>
        <dbReference type="ARBA" id="ARBA00022898"/>
    </source>
</evidence>
<keyword evidence="8" id="KW-0408">Iron</keyword>
<keyword evidence="9" id="KW-0411">Iron-sulfur</keyword>
<gene>
    <name evidence="13" type="ORF">EL17_07980</name>
</gene>
<dbReference type="PANTHER" id="PTHR11601">
    <property type="entry name" value="CYSTEINE DESULFURYLASE FAMILY MEMBER"/>
    <property type="match status" value="1"/>
</dbReference>
<dbReference type="EC" id="2.8.1.7" evidence="4"/>
<evidence type="ECO:0000256" key="1">
    <source>
        <dbReference type="ARBA" id="ARBA00001933"/>
    </source>
</evidence>
<keyword evidence="14" id="KW-1185">Reference proteome</keyword>
<dbReference type="EMBL" id="JMIH01000016">
    <property type="protein sequence ID" value="KEO74074.1"/>
    <property type="molecule type" value="Genomic_DNA"/>
</dbReference>
<accession>A0A074KYQ5</accession>
<comment type="cofactor">
    <cofactor evidence="1 11">
        <name>pyridoxal 5'-phosphate</name>
        <dbReference type="ChEBI" id="CHEBI:597326"/>
    </cofactor>
</comment>
<dbReference type="PROSITE" id="PS00595">
    <property type="entry name" value="AA_TRANSFER_CLASS_5"/>
    <property type="match status" value="1"/>
</dbReference>
<evidence type="ECO:0000256" key="5">
    <source>
        <dbReference type="ARBA" id="ARBA00022679"/>
    </source>
</evidence>
<dbReference type="Proteomes" id="UP000027821">
    <property type="component" value="Unassembled WGS sequence"/>
</dbReference>
<evidence type="ECO:0000256" key="6">
    <source>
        <dbReference type="ARBA" id="ARBA00022723"/>
    </source>
</evidence>
<evidence type="ECO:0000256" key="11">
    <source>
        <dbReference type="RuleBase" id="RU004504"/>
    </source>
</evidence>
<name>A0A074KYQ5_9BACT</name>